<evidence type="ECO:0000313" key="1">
    <source>
        <dbReference type="EMBL" id="MBP2032416.1"/>
    </source>
</evidence>
<dbReference type="RefSeq" id="WP_209701561.1">
    <property type="nucleotide sequence ID" value="NZ_JAGGLM010000004.1"/>
</dbReference>
<dbReference type="PANTHER" id="PTHR30531">
    <property type="entry name" value="FLAGELLAR BIOSYNTHETIC PROTEIN FLHB"/>
    <property type="match status" value="1"/>
</dbReference>
<dbReference type="Proteomes" id="UP001519307">
    <property type="component" value="Unassembled WGS sequence"/>
</dbReference>
<protein>
    <submittedName>
        <fullName evidence="1">Flagellar biosynthesis protein</fullName>
    </submittedName>
</protein>
<reference evidence="1 2" key="1">
    <citation type="submission" date="2021-03" db="EMBL/GenBank/DDBJ databases">
        <title>Genomic Encyclopedia of Type Strains, Phase IV (KMG-IV): sequencing the most valuable type-strain genomes for metagenomic binning, comparative biology and taxonomic classification.</title>
        <authorList>
            <person name="Goeker M."/>
        </authorList>
    </citation>
    <scope>NUCLEOTIDE SEQUENCE [LARGE SCALE GENOMIC DNA]</scope>
    <source>
        <strain evidence="1 2">DSM 28783</strain>
    </source>
</reference>
<gene>
    <name evidence="1" type="ORF">J2Z42_001081</name>
</gene>
<keyword evidence="1" id="KW-0969">Cilium</keyword>
<accession>A0ABS4KQU7</accession>
<sequence>MDKRKKAAALKYDSGYEAPMVTAAGIGQIADNILKTAKEAKVPVVYDEELANLLVNVDVGGNIPVELYDAVAKVIAYIVNIDGSIS</sequence>
<dbReference type="SUPFAM" id="SSF160544">
    <property type="entry name" value="EscU C-terminal domain-like"/>
    <property type="match status" value="1"/>
</dbReference>
<dbReference type="Gene3D" id="3.40.1690.10">
    <property type="entry name" value="secretion proteins EscU"/>
    <property type="match status" value="1"/>
</dbReference>
<evidence type="ECO:0000313" key="2">
    <source>
        <dbReference type="Proteomes" id="UP001519307"/>
    </source>
</evidence>
<name>A0ABS4KQU7_9CLOT</name>
<organism evidence="1 2">
    <name type="scientific">Clostridium algifaecis</name>
    <dbReference type="NCBI Taxonomy" id="1472040"/>
    <lineage>
        <taxon>Bacteria</taxon>
        <taxon>Bacillati</taxon>
        <taxon>Bacillota</taxon>
        <taxon>Clostridia</taxon>
        <taxon>Eubacteriales</taxon>
        <taxon>Clostridiaceae</taxon>
        <taxon>Clostridium</taxon>
    </lineage>
</organism>
<comment type="caution">
    <text evidence="1">The sequence shown here is derived from an EMBL/GenBank/DDBJ whole genome shotgun (WGS) entry which is preliminary data.</text>
</comment>
<dbReference type="InterPro" id="IPR006135">
    <property type="entry name" value="T3SS_substrate_exporter"/>
</dbReference>
<keyword evidence="1" id="KW-0282">Flagellum</keyword>
<dbReference type="EMBL" id="JAGGLM010000004">
    <property type="protein sequence ID" value="MBP2032416.1"/>
    <property type="molecule type" value="Genomic_DNA"/>
</dbReference>
<dbReference type="PANTHER" id="PTHR30531:SF12">
    <property type="entry name" value="FLAGELLAR BIOSYNTHETIC PROTEIN FLHB"/>
    <property type="match status" value="1"/>
</dbReference>
<proteinExistence type="predicted"/>
<dbReference type="Pfam" id="PF01312">
    <property type="entry name" value="Bac_export_2"/>
    <property type="match status" value="1"/>
</dbReference>
<keyword evidence="1" id="KW-0966">Cell projection</keyword>
<dbReference type="InterPro" id="IPR029025">
    <property type="entry name" value="T3SS_substrate_exporter_C"/>
</dbReference>
<keyword evidence="2" id="KW-1185">Reference proteome</keyword>